<organism evidence="1 2">
    <name type="scientific">Tritrichomonas foetus</name>
    <dbReference type="NCBI Taxonomy" id="1144522"/>
    <lineage>
        <taxon>Eukaryota</taxon>
        <taxon>Metamonada</taxon>
        <taxon>Parabasalia</taxon>
        <taxon>Tritrichomonadida</taxon>
        <taxon>Tritrichomonadidae</taxon>
        <taxon>Tritrichomonas</taxon>
    </lineage>
</organism>
<comment type="caution">
    <text evidence="1">The sequence shown here is derived from an EMBL/GenBank/DDBJ whole genome shotgun (WGS) entry which is preliminary data.</text>
</comment>
<gene>
    <name evidence="1" type="ORF">TRFO_17937</name>
</gene>
<evidence type="ECO:0000313" key="1">
    <source>
        <dbReference type="EMBL" id="OHT12265.1"/>
    </source>
</evidence>
<dbReference type="SUPFAM" id="SSF48371">
    <property type="entry name" value="ARM repeat"/>
    <property type="match status" value="1"/>
</dbReference>
<dbReference type="VEuPathDB" id="TrichDB:TRFO_17937"/>
<reference evidence="1" key="1">
    <citation type="submission" date="2016-10" db="EMBL/GenBank/DDBJ databases">
        <authorList>
            <person name="Benchimol M."/>
            <person name="Almeida L.G."/>
            <person name="Vasconcelos A.T."/>
            <person name="Perreira-Neves A."/>
            <person name="Rosa I.A."/>
            <person name="Tasca T."/>
            <person name="Bogo M.R."/>
            <person name="de Souza W."/>
        </authorList>
    </citation>
    <scope>NUCLEOTIDE SEQUENCE [LARGE SCALE GENOMIC DNA]</scope>
    <source>
        <strain evidence="1">K</strain>
    </source>
</reference>
<dbReference type="EMBL" id="MLAK01000567">
    <property type="protein sequence ID" value="OHT12265.1"/>
    <property type="molecule type" value="Genomic_DNA"/>
</dbReference>
<proteinExistence type="predicted"/>
<dbReference type="InterPro" id="IPR016024">
    <property type="entry name" value="ARM-type_fold"/>
</dbReference>
<name>A0A1J4KLT8_9EUKA</name>
<sequence>MDIPYKADLDVIHFNFYETELRRNTIYNHDESEKIITETLSLIYQISDIVSYSEDFIKLCNTLCDACFSFTGSLTNIIPKECVTFFFQLIHTENQYELNNVIINLLFVFTKDLQIKQYLFSLGVINMMFHLFEIDKSYFVLACNILGIYMIESPTEIQEFIMNFKFQNKPKRFFKYLLFYVNNLSLENQLFAHSALFLLSQVIVYFKISNEQLSLITNAIINRFCVIQNETDINDCVYVFYCLIKIYPENMLLFSQTKVLLALASFLKMNFSEPIFINLLILLQNILSVDGVHITYFMPLFDLFSFLVSTLGKPSNLDHTSNLDDTSHLINSSYSVIKTTLKVLHFAIIHIPTLADFLVISKVNFLELLANLYENCTFNQKKYVMIVISDLLIKSGIEIAITVLKSDIFSILISSVEQFSEEYSHVLFNGMFNLLGRMNENQISQIDVLLKITIENLSNAQSPYIQKMSQIIQESLDISLDK</sequence>
<keyword evidence="2" id="KW-1185">Reference proteome</keyword>
<protein>
    <submittedName>
        <fullName evidence="1">Uncharacterized protein</fullName>
    </submittedName>
</protein>
<dbReference type="RefSeq" id="XP_068365401.1">
    <property type="nucleotide sequence ID" value="XM_068499882.1"/>
</dbReference>
<dbReference type="AlphaFoldDB" id="A0A1J4KLT8"/>
<dbReference type="GeneID" id="94834586"/>
<dbReference type="Proteomes" id="UP000179807">
    <property type="component" value="Unassembled WGS sequence"/>
</dbReference>
<accession>A0A1J4KLT8</accession>
<evidence type="ECO:0000313" key="2">
    <source>
        <dbReference type="Proteomes" id="UP000179807"/>
    </source>
</evidence>